<evidence type="ECO:0000256" key="2">
    <source>
        <dbReference type="ARBA" id="ARBA00004752"/>
    </source>
</evidence>
<dbReference type="STRING" id="525918.SAMN05660964_02170"/>
<feature type="domain" description="Mur ligase C-terminal" evidence="9">
    <location>
        <begin position="316"/>
        <end position="428"/>
    </location>
</feature>
<keyword evidence="7 8" id="KW-0132">Cell division</keyword>
<dbReference type="InterPro" id="IPR036615">
    <property type="entry name" value="Mur_ligase_C_dom_sf"/>
</dbReference>
<dbReference type="PANTHER" id="PTHR43692:SF1">
    <property type="entry name" value="UDP-N-ACETYLMURAMOYLALANINE--D-GLUTAMATE LIGASE"/>
    <property type="match status" value="1"/>
</dbReference>
<keyword evidence="4 7" id="KW-0436">Ligase</keyword>
<dbReference type="GO" id="GO:0071555">
    <property type="term" value="P:cell wall organization"/>
    <property type="evidence" value="ECO:0007669"/>
    <property type="project" value="UniProtKB-KW"/>
</dbReference>
<dbReference type="AlphaFoldDB" id="A0A1H4D676"/>
<dbReference type="PANTHER" id="PTHR43692">
    <property type="entry name" value="UDP-N-ACETYLMURAMOYLALANINE--D-GLUTAMATE LIGASE"/>
    <property type="match status" value="1"/>
</dbReference>
<comment type="pathway">
    <text evidence="2 7 8">Cell wall biogenesis; peptidoglycan biosynthesis.</text>
</comment>
<reference evidence="11 12" key="1">
    <citation type="submission" date="2016-10" db="EMBL/GenBank/DDBJ databases">
        <authorList>
            <person name="de Groot N.N."/>
        </authorList>
    </citation>
    <scope>NUCLEOTIDE SEQUENCE [LARGE SCALE GENOMIC DNA]</scope>
    <source>
        <strain evidence="11 12">DSM 21228</strain>
    </source>
</reference>
<comment type="catalytic activity">
    <reaction evidence="7 8">
        <text>UDP-N-acetyl-alpha-D-muramoyl-L-alanine + D-glutamate + ATP = UDP-N-acetyl-alpha-D-muramoyl-L-alanyl-D-glutamate + ADP + phosphate + H(+)</text>
        <dbReference type="Rhea" id="RHEA:16429"/>
        <dbReference type="ChEBI" id="CHEBI:15378"/>
        <dbReference type="ChEBI" id="CHEBI:29986"/>
        <dbReference type="ChEBI" id="CHEBI:30616"/>
        <dbReference type="ChEBI" id="CHEBI:43474"/>
        <dbReference type="ChEBI" id="CHEBI:83898"/>
        <dbReference type="ChEBI" id="CHEBI:83900"/>
        <dbReference type="ChEBI" id="CHEBI:456216"/>
        <dbReference type="EC" id="6.3.2.9"/>
    </reaction>
</comment>
<dbReference type="GO" id="GO:0008764">
    <property type="term" value="F:UDP-N-acetylmuramoylalanine-D-glutamate ligase activity"/>
    <property type="evidence" value="ECO:0007669"/>
    <property type="project" value="UniProtKB-UniRule"/>
</dbReference>
<evidence type="ECO:0000256" key="5">
    <source>
        <dbReference type="ARBA" id="ARBA00022741"/>
    </source>
</evidence>
<dbReference type="SUPFAM" id="SSF53244">
    <property type="entry name" value="MurD-like peptide ligases, peptide-binding domain"/>
    <property type="match status" value="1"/>
</dbReference>
<comment type="similarity">
    <text evidence="7">Belongs to the MurCDEF family.</text>
</comment>
<dbReference type="SUPFAM" id="SSF53623">
    <property type="entry name" value="MurD-like peptide ligases, catalytic domain"/>
    <property type="match status" value="1"/>
</dbReference>
<evidence type="ECO:0000313" key="12">
    <source>
        <dbReference type="Proteomes" id="UP000199397"/>
    </source>
</evidence>
<dbReference type="GO" id="GO:0009252">
    <property type="term" value="P:peptidoglycan biosynthetic process"/>
    <property type="evidence" value="ECO:0007669"/>
    <property type="project" value="UniProtKB-UniRule"/>
</dbReference>
<dbReference type="InterPro" id="IPR036565">
    <property type="entry name" value="Mur-like_cat_sf"/>
</dbReference>
<dbReference type="Gene3D" id="3.90.190.20">
    <property type="entry name" value="Mur ligase, C-terminal domain"/>
    <property type="match status" value="1"/>
</dbReference>
<accession>A0A1H4D676</accession>
<comment type="subcellular location">
    <subcellularLocation>
        <location evidence="1 7 8">Cytoplasm</location>
    </subcellularLocation>
</comment>
<protein>
    <recommendedName>
        <fullName evidence="7 8">UDP-N-acetylmuramoylalanine--D-glutamate ligase</fullName>
        <ecNumber evidence="7 8">6.3.2.9</ecNumber>
    </recommendedName>
    <alternativeName>
        <fullName evidence="7">D-glutamic acid-adding enzyme</fullName>
    </alternativeName>
    <alternativeName>
        <fullName evidence="7">UDP-N-acetylmuramoyl-L-alanyl-D-glutamate synthetase</fullName>
    </alternativeName>
</protein>
<evidence type="ECO:0000256" key="1">
    <source>
        <dbReference type="ARBA" id="ARBA00004496"/>
    </source>
</evidence>
<dbReference type="OrthoDB" id="9809796at2"/>
<keyword evidence="6 7" id="KW-0067">ATP-binding</keyword>
<gene>
    <name evidence="7" type="primary">murD</name>
    <name evidence="11" type="ORF">SAMN05660964_02170</name>
</gene>
<evidence type="ECO:0000259" key="9">
    <source>
        <dbReference type="Pfam" id="PF02875"/>
    </source>
</evidence>
<dbReference type="GO" id="GO:0051301">
    <property type="term" value="P:cell division"/>
    <property type="evidence" value="ECO:0007669"/>
    <property type="project" value="UniProtKB-KW"/>
</dbReference>
<evidence type="ECO:0000256" key="4">
    <source>
        <dbReference type="ARBA" id="ARBA00022598"/>
    </source>
</evidence>
<keyword evidence="3 7" id="KW-0963">Cytoplasm</keyword>
<evidence type="ECO:0000256" key="8">
    <source>
        <dbReference type="RuleBase" id="RU003664"/>
    </source>
</evidence>
<name>A0A1H4D676_9GAMM</name>
<dbReference type="EC" id="6.3.2.9" evidence="7 8"/>
<evidence type="ECO:0000313" key="11">
    <source>
        <dbReference type="EMBL" id="SEA68107.1"/>
    </source>
</evidence>
<feature type="domain" description="Mur ligase central" evidence="10">
    <location>
        <begin position="116"/>
        <end position="293"/>
    </location>
</feature>
<organism evidence="11 12">
    <name type="scientific">Thiothrix caldifontis</name>
    <dbReference type="NCBI Taxonomy" id="525918"/>
    <lineage>
        <taxon>Bacteria</taxon>
        <taxon>Pseudomonadati</taxon>
        <taxon>Pseudomonadota</taxon>
        <taxon>Gammaproteobacteria</taxon>
        <taxon>Thiotrichales</taxon>
        <taxon>Thiotrichaceae</taxon>
        <taxon>Thiothrix</taxon>
    </lineage>
</organism>
<dbReference type="HAMAP" id="MF_00639">
    <property type="entry name" value="MurD"/>
    <property type="match status" value="1"/>
</dbReference>
<dbReference type="Pfam" id="PF02875">
    <property type="entry name" value="Mur_ligase_C"/>
    <property type="match status" value="1"/>
</dbReference>
<dbReference type="Gene3D" id="3.40.1190.10">
    <property type="entry name" value="Mur-like, catalytic domain"/>
    <property type="match status" value="1"/>
</dbReference>
<dbReference type="Pfam" id="PF08245">
    <property type="entry name" value="Mur_ligase_M"/>
    <property type="match status" value="1"/>
</dbReference>
<dbReference type="InterPro" id="IPR004101">
    <property type="entry name" value="Mur_ligase_C"/>
</dbReference>
<dbReference type="InterPro" id="IPR005762">
    <property type="entry name" value="MurD"/>
</dbReference>
<feature type="binding site" evidence="7">
    <location>
        <begin position="118"/>
        <end position="124"/>
    </location>
    <ligand>
        <name>ATP</name>
        <dbReference type="ChEBI" id="CHEBI:30616"/>
    </ligand>
</feature>
<evidence type="ECO:0000256" key="7">
    <source>
        <dbReference type="HAMAP-Rule" id="MF_00639"/>
    </source>
</evidence>
<dbReference type="NCBIfam" id="TIGR01087">
    <property type="entry name" value="murD"/>
    <property type="match status" value="1"/>
</dbReference>
<dbReference type="UniPathway" id="UPA00219"/>
<dbReference type="InterPro" id="IPR013221">
    <property type="entry name" value="Mur_ligase_cen"/>
</dbReference>
<evidence type="ECO:0000259" key="10">
    <source>
        <dbReference type="Pfam" id="PF08245"/>
    </source>
</evidence>
<comment type="function">
    <text evidence="7 8">Cell wall formation. Catalyzes the addition of glutamate to the nucleotide precursor UDP-N-acetylmuramoyl-L-alanine (UMA).</text>
</comment>
<dbReference type="Gene3D" id="3.40.50.720">
    <property type="entry name" value="NAD(P)-binding Rossmann-like Domain"/>
    <property type="match status" value="1"/>
</dbReference>
<keyword evidence="7 8" id="KW-0133">Cell shape</keyword>
<dbReference type="GO" id="GO:0005524">
    <property type="term" value="F:ATP binding"/>
    <property type="evidence" value="ECO:0007669"/>
    <property type="project" value="UniProtKB-UniRule"/>
</dbReference>
<dbReference type="Pfam" id="PF21799">
    <property type="entry name" value="MurD-like_N"/>
    <property type="match status" value="1"/>
</dbReference>
<dbReference type="SUPFAM" id="SSF51984">
    <property type="entry name" value="MurCD N-terminal domain"/>
    <property type="match status" value="1"/>
</dbReference>
<keyword evidence="7 8" id="KW-0961">Cell wall biogenesis/degradation</keyword>
<keyword evidence="12" id="KW-1185">Reference proteome</keyword>
<dbReference type="GO" id="GO:0005737">
    <property type="term" value="C:cytoplasm"/>
    <property type="evidence" value="ECO:0007669"/>
    <property type="project" value="UniProtKB-SubCell"/>
</dbReference>
<keyword evidence="5 7" id="KW-0547">Nucleotide-binding</keyword>
<dbReference type="Proteomes" id="UP000199397">
    <property type="component" value="Unassembled WGS sequence"/>
</dbReference>
<evidence type="ECO:0000256" key="3">
    <source>
        <dbReference type="ARBA" id="ARBA00022490"/>
    </source>
</evidence>
<sequence>MTMQMHNWDTLVVGLGQTGLSVARHLQARGVAFAVVDSRANPPGKAELLAEFPQTPYHFGAFAEAAAWFASATTLVVSPGIAIATPEIHAAGERGAAIIGDIELFVREAPAPVIAITGSNGKSSVTTLVDLMAQKAGMKSYAGGNLGYAALDLLAQPTPDLYVMELSSFQLETTQSLRAVSAVVLNVSEDHMDRYPSFADYAAAKQVAYQHCGCAVVNRDDAVVMAMLADLTDAERSRSVSFGLDIPTDGQYGLREHAGKRWLAKGETLLLVVDELKLPGEHNYANALAALALGEAAGIPLDGMLAALREFSGLAHRTQWVRERAGVNWYNDSKGTNVGATLAALAGLPGKTVLIAGGQGKGADFSPLRAVAMAKARALVLIGEDRNKIADVVEGYAPYVFAHDMADAVAIAAALAQAGDNVLLSPACASFDMFKSYVHRGDVFTAEVRSLP</sequence>
<keyword evidence="7 8" id="KW-0131">Cell cycle</keyword>
<dbReference type="EMBL" id="FNQP01000011">
    <property type="protein sequence ID" value="SEA68107.1"/>
    <property type="molecule type" value="Genomic_DNA"/>
</dbReference>
<proteinExistence type="inferred from homology"/>
<dbReference type="GO" id="GO:0008360">
    <property type="term" value="P:regulation of cell shape"/>
    <property type="evidence" value="ECO:0007669"/>
    <property type="project" value="UniProtKB-KW"/>
</dbReference>
<evidence type="ECO:0000256" key="6">
    <source>
        <dbReference type="ARBA" id="ARBA00022840"/>
    </source>
</evidence>
<keyword evidence="7 8" id="KW-0573">Peptidoglycan synthesis</keyword>